<keyword evidence="2" id="KW-0548">Nucleotidyltransferase</keyword>
<proteinExistence type="predicted"/>
<dbReference type="EMBL" id="LXQA010485096">
    <property type="protein sequence ID" value="MCI54775.1"/>
    <property type="molecule type" value="Genomic_DNA"/>
</dbReference>
<feature type="domain" description="Reverse transcriptase/retrotransposon-derived protein RNase H-like" evidence="1">
    <location>
        <begin position="45"/>
        <end position="87"/>
    </location>
</feature>
<evidence type="ECO:0000259" key="1">
    <source>
        <dbReference type="Pfam" id="PF17919"/>
    </source>
</evidence>
<comment type="caution">
    <text evidence="2">The sequence shown here is derived from an EMBL/GenBank/DDBJ whole genome shotgun (WGS) entry which is preliminary data.</text>
</comment>
<sequence length="87" mass="9922">MDLFKTCLMPTFMSLLERQWLEKFDDYGKIARPLTELTKKDAFVWRLEAQKAFEALKKQPTTAPVLALQNFAKEFTIECDASGCGVG</sequence>
<dbReference type="InterPro" id="IPR041577">
    <property type="entry name" value="RT_RNaseH_2"/>
</dbReference>
<dbReference type="InterPro" id="IPR043502">
    <property type="entry name" value="DNA/RNA_pol_sf"/>
</dbReference>
<evidence type="ECO:0000313" key="3">
    <source>
        <dbReference type="Proteomes" id="UP000265520"/>
    </source>
</evidence>
<feature type="non-terminal residue" evidence="2">
    <location>
        <position position="87"/>
    </location>
</feature>
<dbReference type="PANTHER" id="PTHR34072:SF55">
    <property type="entry name" value="DNA_RNA POLYMERASES SUPERFAMILY PROTEIN"/>
    <property type="match status" value="1"/>
</dbReference>
<accession>A0A392T395</accession>
<dbReference type="SUPFAM" id="SSF56672">
    <property type="entry name" value="DNA/RNA polymerases"/>
    <property type="match status" value="1"/>
</dbReference>
<dbReference type="InterPro" id="IPR043128">
    <property type="entry name" value="Rev_trsase/Diguanyl_cyclase"/>
</dbReference>
<keyword evidence="2" id="KW-0695">RNA-directed DNA polymerase</keyword>
<name>A0A392T395_9FABA</name>
<organism evidence="2 3">
    <name type="scientific">Trifolium medium</name>
    <dbReference type="NCBI Taxonomy" id="97028"/>
    <lineage>
        <taxon>Eukaryota</taxon>
        <taxon>Viridiplantae</taxon>
        <taxon>Streptophyta</taxon>
        <taxon>Embryophyta</taxon>
        <taxon>Tracheophyta</taxon>
        <taxon>Spermatophyta</taxon>
        <taxon>Magnoliopsida</taxon>
        <taxon>eudicotyledons</taxon>
        <taxon>Gunneridae</taxon>
        <taxon>Pentapetalae</taxon>
        <taxon>rosids</taxon>
        <taxon>fabids</taxon>
        <taxon>Fabales</taxon>
        <taxon>Fabaceae</taxon>
        <taxon>Papilionoideae</taxon>
        <taxon>50 kb inversion clade</taxon>
        <taxon>NPAAA clade</taxon>
        <taxon>Hologalegina</taxon>
        <taxon>IRL clade</taxon>
        <taxon>Trifolieae</taxon>
        <taxon>Trifolium</taxon>
    </lineage>
</organism>
<protein>
    <submittedName>
        <fullName evidence="2">RNA-directed DNA polymerase (Reverse transcriptase)</fullName>
    </submittedName>
</protein>
<evidence type="ECO:0000313" key="2">
    <source>
        <dbReference type="EMBL" id="MCI54775.1"/>
    </source>
</evidence>
<dbReference type="Gene3D" id="3.30.70.270">
    <property type="match status" value="1"/>
</dbReference>
<reference evidence="2 3" key="1">
    <citation type="journal article" date="2018" name="Front. Plant Sci.">
        <title>Red Clover (Trifolium pratense) and Zigzag Clover (T. medium) - A Picture of Genomic Similarities and Differences.</title>
        <authorList>
            <person name="Dluhosova J."/>
            <person name="Istvanek J."/>
            <person name="Nedelnik J."/>
            <person name="Repkova J."/>
        </authorList>
    </citation>
    <scope>NUCLEOTIDE SEQUENCE [LARGE SCALE GENOMIC DNA]</scope>
    <source>
        <strain evidence="3">cv. 10/8</strain>
        <tissue evidence="2">Leaf</tissue>
    </source>
</reference>
<keyword evidence="2" id="KW-0808">Transferase</keyword>
<dbReference type="Proteomes" id="UP000265520">
    <property type="component" value="Unassembled WGS sequence"/>
</dbReference>
<dbReference type="GO" id="GO:0003964">
    <property type="term" value="F:RNA-directed DNA polymerase activity"/>
    <property type="evidence" value="ECO:0007669"/>
    <property type="project" value="UniProtKB-KW"/>
</dbReference>
<dbReference type="AlphaFoldDB" id="A0A392T395"/>
<dbReference type="PANTHER" id="PTHR34072">
    <property type="entry name" value="ENZYMATIC POLYPROTEIN-RELATED"/>
    <property type="match status" value="1"/>
</dbReference>
<dbReference type="Pfam" id="PF17919">
    <property type="entry name" value="RT_RNaseH_2"/>
    <property type="match status" value="1"/>
</dbReference>
<keyword evidence="3" id="KW-1185">Reference proteome</keyword>